<dbReference type="AlphaFoldDB" id="A0A9X1PL07"/>
<gene>
    <name evidence="3" type="ORF">LXM26_14505</name>
</gene>
<feature type="transmembrane region" description="Helical" evidence="1">
    <location>
        <begin position="253"/>
        <end position="273"/>
    </location>
</feature>
<keyword evidence="3" id="KW-0808">Transferase</keyword>
<feature type="transmembrane region" description="Helical" evidence="1">
    <location>
        <begin position="214"/>
        <end position="233"/>
    </location>
</feature>
<feature type="transmembrane region" description="Helical" evidence="1">
    <location>
        <begin position="186"/>
        <end position="207"/>
    </location>
</feature>
<dbReference type="GO" id="GO:0000271">
    <property type="term" value="P:polysaccharide biosynthetic process"/>
    <property type="evidence" value="ECO:0007669"/>
    <property type="project" value="TreeGrafter"/>
</dbReference>
<dbReference type="Pfam" id="PF01757">
    <property type="entry name" value="Acyl_transf_3"/>
    <property type="match status" value="1"/>
</dbReference>
<reference evidence="3" key="1">
    <citation type="submission" date="2021-12" db="EMBL/GenBank/DDBJ databases">
        <title>Novel species in genus Dyadobacter.</title>
        <authorList>
            <person name="Ma C."/>
        </authorList>
    </citation>
    <scope>NUCLEOTIDE SEQUENCE</scope>
    <source>
        <strain evidence="3">LJ419</strain>
    </source>
</reference>
<dbReference type="PANTHER" id="PTHR23028:SF131">
    <property type="entry name" value="BLR2367 PROTEIN"/>
    <property type="match status" value="1"/>
</dbReference>
<feature type="transmembrane region" description="Helical" evidence="1">
    <location>
        <begin position="325"/>
        <end position="345"/>
    </location>
</feature>
<dbReference type="Proteomes" id="UP001139000">
    <property type="component" value="Unassembled WGS sequence"/>
</dbReference>
<feature type="transmembrane region" description="Helical" evidence="1">
    <location>
        <begin position="135"/>
        <end position="157"/>
    </location>
</feature>
<dbReference type="GO" id="GO:0016747">
    <property type="term" value="F:acyltransferase activity, transferring groups other than amino-acyl groups"/>
    <property type="evidence" value="ECO:0007669"/>
    <property type="project" value="InterPro"/>
</dbReference>
<dbReference type="GO" id="GO:0016020">
    <property type="term" value="C:membrane"/>
    <property type="evidence" value="ECO:0007669"/>
    <property type="project" value="TreeGrafter"/>
</dbReference>
<dbReference type="InterPro" id="IPR050879">
    <property type="entry name" value="Acyltransferase_3"/>
</dbReference>
<name>A0A9X1PL07_9BACT</name>
<dbReference type="InterPro" id="IPR002656">
    <property type="entry name" value="Acyl_transf_3_dom"/>
</dbReference>
<feature type="transmembrane region" description="Helical" evidence="1">
    <location>
        <begin position="164"/>
        <end position="180"/>
    </location>
</feature>
<proteinExistence type="predicted"/>
<evidence type="ECO:0000259" key="2">
    <source>
        <dbReference type="Pfam" id="PF01757"/>
    </source>
</evidence>
<dbReference type="PANTHER" id="PTHR23028">
    <property type="entry name" value="ACETYLTRANSFERASE"/>
    <property type="match status" value="1"/>
</dbReference>
<keyword evidence="1" id="KW-0812">Transmembrane</keyword>
<keyword evidence="1" id="KW-0472">Membrane</keyword>
<keyword evidence="3" id="KW-0012">Acyltransferase</keyword>
<dbReference type="RefSeq" id="WP_234655804.1">
    <property type="nucleotide sequence ID" value="NZ_CP094997.1"/>
</dbReference>
<keyword evidence="1" id="KW-1133">Transmembrane helix</keyword>
<protein>
    <submittedName>
        <fullName evidence="3">Acyltransferase</fullName>
    </submittedName>
</protein>
<keyword evidence="4" id="KW-1185">Reference proteome</keyword>
<feature type="transmembrane region" description="Helical" evidence="1">
    <location>
        <begin position="47"/>
        <end position="65"/>
    </location>
</feature>
<evidence type="ECO:0000313" key="3">
    <source>
        <dbReference type="EMBL" id="MCF0062716.1"/>
    </source>
</evidence>
<sequence>MKQLNSIQYLRALAALLVVYCHAIDQQMRLGQSYQQGFHHLQNFGAIGVDIFFVISGFIISYISKKEVGPKAALIFLKKRFIRINPAYYAASVIALGFMMLSNSFSFSTQSTLKTISILPIFESGEIFQNPILHIGWTLSFEWLFYLVVSLLMLLSVVQYKDHLLILILVVVTLLGILFPSKEIHFNFVTNPMILEFGFGILLSIIYKDLKAQPIIYPALLLAITAAFFIHLIYNGYGEISEASKILKGENVWQRIVIWGIPSATLALGLLFLEKQMGSNFFHNKKLLLLGDASYAIYLVHQTCFKVIISVLQKTHFASKLNLDFLVLILVCISVMTGILFHIYIEKKLISFFNKILVKHEILNSRFSGNV</sequence>
<feature type="transmembrane region" description="Helical" evidence="1">
    <location>
        <begin position="86"/>
        <end position="105"/>
    </location>
</feature>
<feature type="transmembrane region" description="Helical" evidence="1">
    <location>
        <begin position="293"/>
        <end position="313"/>
    </location>
</feature>
<evidence type="ECO:0000313" key="4">
    <source>
        <dbReference type="Proteomes" id="UP001139000"/>
    </source>
</evidence>
<organism evidence="3 4">
    <name type="scientific">Dyadobacter chenwenxiniae</name>
    <dbReference type="NCBI Taxonomy" id="2906456"/>
    <lineage>
        <taxon>Bacteria</taxon>
        <taxon>Pseudomonadati</taxon>
        <taxon>Bacteroidota</taxon>
        <taxon>Cytophagia</taxon>
        <taxon>Cytophagales</taxon>
        <taxon>Spirosomataceae</taxon>
        <taxon>Dyadobacter</taxon>
    </lineage>
</organism>
<comment type="caution">
    <text evidence="3">The sequence shown here is derived from an EMBL/GenBank/DDBJ whole genome shotgun (WGS) entry which is preliminary data.</text>
</comment>
<evidence type="ECO:0000256" key="1">
    <source>
        <dbReference type="SAM" id="Phobius"/>
    </source>
</evidence>
<feature type="domain" description="Acyltransferase 3" evidence="2">
    <location>
        <begin position="5"/>
        <end position="339"/>
    </location>
</feature>
<dbReference type="EMBL" id="JAJTTC010000002">
    <property type="protein sequence ID" value="MCF0062716.1"/>
    <property type="molecule type" value="Genomic_DNA"/>
</dbReference>
<accession>A0A9X1PL07</accession>